<evidence type="ECO:0000256" key="2">
    <source>
        <dbReference type="SAM" id="Phobius"/>
    </source>
</evidence>
<dbReference type="RefSeq" id="WP_193436514.1">
    <property type="nucleotide sequence ID" value="NZ_CP063144.1"/>
</dbReference>
<gene>
    <name evidence="4" type="ORF">IMZ38_01930</name>
</gene>
<dbReference type="AlphaFoldDB" id="A0A7M1UT07"/>
<dbReference type="InterPro" id="IPR038765">
    <property type="entry name" value="Papain-like_cys_pep_sf"/>
</dbReference>
<dbReference type="Gene3D" id="3.10.620.30">
    <property type="match status" value="1"/>
</dbReference>
<dbReference type="GeneID" id="59454138"/>
<evidence type="ECO:0000256" key="1">
    <source>
        <dbReference type="ARBA" id="ARBA00007458"/>
    </source>
</evidence>
<organism evidence="4 5">
    <name type="scientific">Thermosphaera chiliense</name>
    <dbReference type="NCBI Taxonomy" id="3402707"/>
    <lineage>
        <taxon>Archaea</taxon>
        <taxon>Thermoproteota</taxon>
        <taxon>Thermoprotei</taxon>
        <taxon>Desulfurococcales</taxon>
        <taxon>Desulfurococcaceae</taxon>
        <taxon>Thermosphaera</taxon>
    </lineage>
</organism>
<dbReference type="Proteomes" id="UP000593766">
    <property type="component" value="Chromosome"/>
</dbReference>
<evidence type="ECO:0000313" key="5">
    <source>
        <dbReference type="Proteomes" id="UP000593766"/>
    </source>
</evidence>
<name>A0A7M1UT07_9CREN</name>
<keyword evidence="2" id="KW-0812">Transmembrane</keyword>
<evidence type="ECO:0000313" key="4">
    <source>
        <dbReference type="EMBL" id="QOR94717.1"/>
    </source>
</evidence>
<dbReference type="EMBL" id="CP063144">
    <property type="protein sequence ID" value="QOR94717.1"/>
    <property type="molecule type" value="Genomic_DNA"/>
</dbReference>
<feature type="transmembrane region" description="Helical" evidence="2">
    <location>
        <begin position="22"/>
        <end position="41"/>
    </location>
</feature>
<evidence type="ECO:0000259" key="3">
    <source>
        <dbReference type="Pfam" id="PF04473"/>
    </source>
</evidence>
<protein>
    <recommendedName>
        <fullName evidence="3">Transglutaminase-like domain-containing protein</fullName>
    </recommendedName>
</protein>
<proteinExistence type="inferred from homology"/>
<dbReference type="KEGG" id="tcs:IMZ38_01930"/>
<reference evidence="4 5" key="1">
    <citation type="submission" date="2020-10" db="EMBL/GenBank/DDBJ databases">
        <title>Complete genome sequence of Thermosphaera aggregans strain 3507.</title>
        <authorList>
            <person name="Zayulina K.S."/>
            <person name="Elcheninov A.G."/>
            <person name="Toshchakov S.V."/>
            <person name="Kublanov I.V."/>
            <person name="Kochetkova T.V."/>
        </authorList>
    </citation>
    <scope>NUCLEOTIDE SEQUENCE [LARGE SCALE GENOMIC DNA]</scope>
    <source>
        <strain evidence="4 5">3507</strain>
    </source>
</reference>
<sequence length="269" mass="31065">MITNGQGGCLENQACVKTTRECIVAILFISFIFLMGEISLWSENNKLQKTLYDITQTYEDYTSFDRALQRFLTLEEVQATKQYVEVAGVSTYSGWESYERLYEWVVSNIKYAYDPEIPVPVCEKSSECYFVYRQNYVQPPSFTLRRGQGDCEDMALLLYAMMKYYDIYYLGKEYRIWLADIDFKNFKSGHVAVIVPMKGGYVGILDPAGKFVDVGPVKYVLEKYDDWWSDEGGIKTITLYRVEVLRGEYYEDASGSFGDIVAYIIKSVT</sequence>
<dbReference type="InterPro" id="IPR007562">
    <property type="entry name" value="Transglutaminase-like_domain"/>
</dbReference>
<dbReference type="SUPFAM" id="SSF54001">
    <property type="entry name" value="Cysteine proteinases"/>
    <property type="match status" value="1"/>
</dbReference>
<comment type="similarity">
    <text evidence="1">Belongs to the UPF0252 family.</text>
</comment>
<dbReference type="Pfam" id="PF04473">
    <property type="entry name" value="DUF553"/>
    <property type="match status" value="1"/>
</dbReference>
<keyword evidence="2" id="KW-0472">Membrane</keyword>
<accession>A0A7M1UT07</accession>
<keyword evidence="5" id="KW-1185">Reference proteome</keyword>
<feature type="domain" description="Transglutaminase-like" evidence="3">
    <location>
        <begin position="97"/>
        <end position="220"/>
    </location>
</feature>
<keyword evidence="2" id="KW-1133">Transmembrane helix</keyword>